<proteinExistence type="predicted"/>
<evidence type="ECO:0008006" key="5">
    <source>
        <dbReference type="Google" id="ProtNLM"/>
    </source>
</evidence>
<evidence type="ECO:0000256" key="1">
    <source>
        <dbReference type="SAM" id="MobiDB-lite"/>
    </source>
</evidence>
<feature type="region of interest" description="Disordered" evidence="1">
    <location>
        <begin position="250"/>
        <end position="277"/>
    </location>
</feature>
<keyword evidence="2" id="KW-0732">Signal</keyword>
<accession>A0A5J5DS62</accession>
<organism evidence="3 4">
    <name type="scientific">Etheostoma spectabile</name>
    <name type="common">orangethroat darter</name>
    <dbReference type="NCBI Taxonomy" id="54343"/>
    <lineage>
        <taxon>Eukaryota</taxon>
        <taxon>Metazoa</taxon>
        <taxon>Chordata</taxon>
        <taxon>Craniata</taxon>
        <taxon>Vertebrata</taxon>
        <taxon>Euteleostomi</taxon>
        <taxon>Actinopterygii</taxon>
        <taxon>Neopterygii</taxon>
        <taxon>Teleostei</taxon>
        <taxon>Neoteleostei</taxon>
        <taxon>Acanthomorphata</taxon>
        <taxon>Eupercaria</taxon>
        <taxon>Perciformes</taxon>
        <taxon>Percoidei</taxon>
        <taxon>Percidae</taxon>
        <taxon>Etheostomatinae</taxon>
        <taxon>Etheostoma</taxon>
    </lineage>
</organism>
<reference evidence="3 4" key="1">
    <citation type="submission" date="2019-08" db="EMBL/GenBank/DDBJ databases">
        <title>A chromosome-level genome assembly, high-density linkage maps, and genome scans reveal the genomic architecture of hybrid incompatibilities underlying speciation via character displacement in darters (Percidae: Etheostominae).</title>
        <authorList>
            <person name="Moran R.L."/>
            <person name="Catchen J.M."/>
            <person name="Fuller R.C."/>
        </authorList>
    </citation>
    <scope>NUCLEOTIDE SEQUENCE [LARGE SCALE GENOMIC DNA]</scope>
    <source>
        <strain evidence="3">EspeVRDwgs_2016</strain>
        <tissue evidence="3">Muscle</tissue>
    </source>
</reference>
<name>A0A5J5DS62_9PERO</name>
<feature type="non-terminal residue" evidence="3">
    <location>
        <position position="641"/>
    </location>
</feature>
<dbReference type="AlphaFoldDB" id="A0A5J5DS62"/>
<evidence type="ECO:0000313" key="4">
    <source>
        <dbReference type="Proteomes" id="UP000327493"/>
    </source>
</evidence>
<sequence length="641" mass="69274">MKSLVSLVLLTCFLLHISAAPIAPSVPNDGCCQGYRRIDIPKAKVKHVAMTPGDCGPKGKAIVVTTEFKKFCLDPEWNKAKDLLAEFQNPSSTASKPQKSEDKQIKKLCRDIKRRSKKTLHLPLRAPTADVSPLVLLLQLLVRPGEGVEDGRGGERHDEDAAQDAGERDHLSGDAARHHVAVAHRRHGDDGPPVGGRDAAEALLRVRGGERRQLALRQVDQGREEGHGDADEEQQQAELPYAALHGQAQRLQAQGVAGQPHHVQDPQRPQQAQDQAQFVQIASASTHDVGVLLRLVPDVEDQGHVEGQDGDGVDDVEGAAGEGHLALGVDEAQQELQREPRHADGLHHEHALTLLGALALQTQRRTVTRRHWATLKPNSQNTDQVWHGADAQADDGDQHHDHREAGEHLPSQTRLGVFHHFSQYPHQFVTALSNFCVAFLQHHPLLPPLLFFALSLCHLLHAGRHAATATALHVARVHAPVVELIVQRHGAQFPKQTQFPRSQEVEDDPEGCRVSVKEVLPARLVVVVAESCDLLGGGAEAQTAQTTLGELLQGAPGKCVAVAPDVDENLQGVVHHIRGLGVTEQLGALEVNTLDGLSLRDLCEEAVEAAVVAADGVGVEVVVGIADDGHAGFRMCDGMDE</sequence>
<dbReference type="Gene3D" id="2.40.50.40">
    <property type="match status" value="1"/>
</dbReference>
<evidence type="ECO:0000256" key="2">
    <source>
        <dbReference type="SAM" id="SignalP"/>
    </source>
</evidence>
<feature type="compositionally biased region" description="Basic and acidic residues" evidence="1">
    <location>
        <begin position="149"/>
        <end position="173"/>
    </location>
</feature>
<gene>
    <name evidence="3" type="ORF">FQN60_011451</name>
</gene>
<dbReference type="Proteomes" id="UP000327493">
    <property type="component" value="Chromosome 1"/>
</dbReference>
<dbReference type="GO" id="GO:0005576">
    <property type="term" value="C:extracellular region"/>
    <property type="evidence" value="ECO:0007669"/>
    <property type="project" value="InterPro"/>
</dbReference>
<feature type="chain" id="PRO_5023897748" description="Chemokine interleukin-8-like domain-containing protein" evidence="2">
    <location>
        <begin position="20"/>
        <end position="641"/>
    </location>
</feature>
<dbReference type="GO" id="GO:0006955">
    <property type="term" value="P:immune response"/>
    <property type="evidence" value="ECO:0007669"/>
    <property type="project" value="InterPro"/>
</dbReference>
<feature type="region of interest" description="Disordered" evidence="1">
    <location>
        <begin position="146"/>
        <end position="173"/>
    </location>
</feature>
<evidence type="ECO:0000313" key="3">
    <source>
        <dbReference type="EMBL" id="KAA8596160.1"/>
    </source>
</evidence>
<protein>
    <recommendedName>
        <fullName evidence="5">Chemokine interleukin-8-like domain-containing protein</fullName>
    </recommendedName>
</protein>
<comment type="caution">
    <text evidence="3">The sequence shown here is derived from an EMBL/GenBank/DDBJ whole genome shotgun (WGS) entry which is preliminary data.</text>
</comment>
<dbReference type="SUPFAM" id="SSF54117">
    <property type="entry name" value="Interleukin 8-like chemokines"/>
    <property type="match status" value="1"/>
</dbReference>
<feature type="signal peptide" evidence="2">
    <location>
        <begin position="1"/>
        <end position="19"/>
    </location>
</feature>
<dbReference type="InterPro" id="IPR036048">
    <property type="entry name" value="Interleukin_8-like_sf"/>
</dbReference>
<dbReference type="GO" id="GO:0008009">
    <property type="term" value="F:chemokine activity"/>
    <property type="evidence" value="ECO:0007669"/>
    <property type="project" value="InterPro"/>
</dbReference>
<keyword evidence="4" id="KW-1185">Reference proteome</keyword>
<dbReference type="EMBL" id="VOFY01000001">
    <property type="protein sequence ID" value="KAA8596160.1"/>
    <property type="molecule type" value="Genomic_DNA"/>
</dbReference>
<feature type="compositionally biased region" description="Low complexity" evidence="1">
    <location>
        <begin position="266"/>
        <end position="277"/>
    </location>
</feature>